<accession>A0A1J4KAR4</accession>
<dbReference type="RefSeq" id="XP_068361633.1">
    <property type="nucleotide sequence ID" value="XM_068502911.1"/>
</dbReference>
<keyword evidence="2" id="KW-1185">Reference proteome</keyword>
<evidence type="ECO:0000313" key="1">
    <source>
        <dbReference type="EMBL" id="OHT08497.1"/>
    </source>
</evidence>
<protein>
    <submittedName>
        <fullName evidence="1">Uncharacterized protein</fullName>
    </submittedName>
</protein>
<dbReference type="GeneID" id="94837615"/>
<dbReference type="Proteomes" id="UP000179807">
    <property type="component" value="Unassembled WGS sequence"/>
</dbReference>
<dbReference type="VEuPathDB" id="TrichDB:TRFO_23022"/>
<comment type="caution">
    <text evidence="1">The sequence shown here is derived from an EMBL/GenBank/DDBJ whole genome shotgun (WGS) entry which is preliminary data.</text>
</comment>
<gene>
    <name evidence="1" type="ORF">TRFO_23022</name>
</gene>
<proteinExistence type="predicted"/>
<dbReference type="EMBL" id="MLAK01000666">
    <property type="protein sequence ID" value="OHT08497.1"/>
    <property type="molecule type" value="Genomic_DNA"/>
</dbReference>
<dbReference type="AlphaFoldDB" id="A0A1J4KAR4"/>
<evidence type="ECO:0000313" key="2">
    <source>
        <dbReference type="Proteomes" id="UP000179807"/>
    </source>
</evidence>
<name>A0A1J4KAR4_9EUKA</name>
<sequence>MSSVSHDRSCKIVFIGDEGLGFEDAMEEISHECGCDFVFCPPHDENHNYYTITSPDPIETVPQTNKSLLPAMHKCGKQSRQVNTNHMDDVLSLSFQLDRCDLIIVFYSCEEPETILQAQHYINECLNLDNKIVILLNIAPKNGKEIEANNIERKFYSFQWSERHNIQHVVNSYLKPA</sequence>
<reference evidence="1" key="1">
    <citation type="submission" date="2016-10" db="EMBL/GenBank/DDBJ databases">
        <authorList>
            <person name="Benchimol M."/>
            <person name="Almeida L.G."/>
            <person name="Vasconcelos A.T."/>
            <person name="Perreira-Neves A."/>
            <person name="Rosa I.A."/>
            <person name="Tasca T."/>
            <person name="Bogo M.R."/>
            <person name="de Souza W."/>
        </authorList>
    </citation>
    <scope>NUCLEOTIDE SEQUENCE [LARGE SCALE GENOMIC DNA]</scope>
    <source>
        <strain evidence="1">K</strain>
    </source>
</reference>
<organism evidence="1 2">
    <name type="scientific">Tritrichomonas foetus</name>
    <dbReference type="NCBI Taxonomy" id="1144522"/>
    <lineage>
        <taxon>Eukaryota</taxon>
        <taxon>Metamonada</taxon>
        <taxon>Parabasalia</taxon>
        <taxon>Tritrichomonadida</taxon>
        <taxon>Tritrichomonadidae</taxon>
        <taxon>Tritrichomonas</taxon>
    </lineage>
</organism>